<feature type="region of interest" description="Disordered" evidence="5">
    <location>
        <begin position="70"/>
        <end position="99"/>
    </location>
</feature>
<dbReference type="Pfam" id="PF23011">
    <property type="entry name" value="PHD-1st_NSD"/>
    <property type="match status" value="1"/>
</dbReference>
<name>A0AAD8P161_TARER</name>
<dbReference type="PROSITE" id="PS01359">
    <property type="entry name" value="ZF_PHD_1"/>
    <property type="match status" value="1"/>
</dbReference>
<evidence type="ECO:0000256" key="1">
    <source>
        <dbReference type="ARBA" id="ARBA00022723"/>
    </source>
</evidence>
<dbReference type="PANTHER" id="PTHR46309">
    <property type="entry name" value="PHD FINGER PROTEIN 12"/>
    <property type="match status" value="1"/>
</dbReference>
<sequence>MEPVVKERRRQKVRKQTNQHPIIQANTVGKERNSANVECIVNTERPKRLVIPPKLDDYYVDPVVKHRRHAKVKKQDNRHPMIQADTIEKERTTSSKKSSTQESIYDDVCNLCSDGGHLLLCDSCPSAFHTSCLQMQNLPLGQWHCVYCLCKFCGTFQRPGELISAMTKCSLCEQKFHKSCVGGNALNIDLDSLSFYGKECHEIYERLQRYMGFKIDLGDGFSCTVVRRYDLGPHSTSFRRRCNSKLANALKIMNECFEPSIDRVTQENMINNIVYNKRSIFRRLDYSSFFTAILEKDGNMVSAASIRIHANKLAEMPYIGTRFMHRHGGMCRRLLDSIETILGDLGVRKLVIPAASEVLPMWTNAFGFKSLRESTKKIMKSMSIVIFPDIQMLQKCVKKKDDNLCQLKGRYFLGLLDFICYTK</sequence>
<dbReference type="InterPro" id="IPR019786">
    <property type="entry name" value="Zinc_finger_PHD-type_CS"/>
</dbReference>
<dbReference type="InterPro" id="IPR019787">
    <property type="entry name" value="Znf_PHD-finger"/>
</dbReference>
<proteinExistence type="predicted"/>
<reference evidence="7" key="1">
    <citation type="journal article" date="2023" name="bioRxiv">
        <title>Improved chromosome-level genome assembly for marigold (Tagetes erecta).</title>
        <authorList>
            <person name="Jiang F."/>
            <person name="Yuan L."/>
            <person name="Wang S."/>
            <person name="Wang H."/>
            <person name="Xu D."/>
            <person name="Wang A."/>
            <person name="Fan W."/>
        </authorList>
    </citation>
    <scope>NUCLEOTIDE SEQUENCE</scope>
    <source>
        <strain evidence="7">WSJ</strain>
        <tissue evidence="7">Leaf</tissue>
    </source>
</reference>
<evidence type="ECO:0000256" key="5">
    <source>
        <dbReference type="SAM" id="MobiDB-lite"/>
    </source>
</evidence>
<dbReference type="InterPro" id="IPR042163">
    <property type="entry name" value="PHF12"/>
</dbReference>
<dbReference type="SUPFAM" id="SSF57903">
    <property type="entry name" value="FYVE/PHD zinc finger"/>
    <property type="match status" value="1"/>
</dbReference>
<evidence type="ECO:0000259" key="6">
    <source>
        <dbReference type="PROSITE" id="PS50016"/>
    </source>
</evidence>
<protein>
    <recommendedName>
        <fullName evidence="6">PHD-type domain-containing protein</fullName>
    </recommendedName>
</protein>
<comment type="caution">
    <text evidence="7">The sequence shown here is derived from an EMBL/GenBank/DDBJ whole genome shotgun (WGS) entry which is preliminary data.</text>
</comment>
<evidence type="ECO:0000256" key="2">
    <source>
        <dbReference type="ARBA" id="ARBA00022771"/>
    </source>
</evidence>
<dbReference type="GO" id="GO:0006357">
    <property type="term" value="P:regulation of transcription by RNA polymerase II"/>
    <property type="evidence" value="ECO:0007669"/>
    <property type="project" value="TreeGrafter"/>
</dbReference>
<keyword evidence="8" id="KW-1185">Reference proteome</keyword>
<keyword evidence="3" id="KW-0862">Zinc</keyword>
<dbReference type="SUPFAM" id="SSF55729">
    <property type="entry name" value="Acyl-CoA N-acyltransferases (Nat)"/>
    <property type="match status" value="1"/>
</dbReference>
<dbReference type="SMART" id="SM00249">
    <property type="entry name" value="PHD"/>
    <property type="match status" value="2"/>
</dbReference>
<dbReference type="GO" id="GO:0008270">
    <property type="term" value="F:zinc ion binding"/>
    <property type="evidence" value="ECO:0007669"/>
    <property type="project" value="UniProtKB-KW"/>
</dbReference>
<dbReference type="GO" id="GO:0005634">
    <property type="term" value="C:nucleus"/>
    <property type="evidence" value="ECO:0007669"/>
    <property type="project" value="TreeGrafter"/>
</dbReference>
<dbReference type="Proteomes" id="UP001229421">
    <property type="component" value="Unassembled WGS sequence"/>
</dbReference>
<accession>A0AAD8P161</accession>
<dbReference type="AlphaFoldDB" id="A0AAD8P161"/>
<dbReference type="Gene3D" id="3.30.40.10">
    <property type="entry name" value="Zinc/RING finger domain, C3HC4 (zinc finger)"/>
    <property type="match status" value="1"/>
</dbReference>
<dbReference type="InterPro" id="IPR013083">
    <property type="entry name" value="Znf_RING/FYVE/PHD"/>
</dbReference>
<evidence type="ECO:0000313" key="7">
    <source>
        <dbReference type="EMBL" id="KAK1428297.1"/>
    </source>
</evidence>
<keyword evidence="1" id="KW-0479">Metal-binding</keyword>
<dbReference type="PROSITE" id="PS50016">
    <property type="entry name" value="ZF_PHD_2"/>
    <property type="match status" value="1"/>
</dbReference>
<evidence type="ECO:0000256" key="4">
    <source>
        <dbReference type="PROSITE-ProRule" id="PRU00146"/>
    </source>
</evidence>
<dbReference type="InterPro" id="IPR011011">
    <property type="entry name" value="Znf_FYVE_PHD"/>
</dbReference>
<dbReference type="GO" id="GO:0003714">
    <property type="term" value="F:transcription corepressor activity"/>
    <property type="evidence" value="ECO:0007669"/>
    <property type="project" value="InterPro"/>
</dbReference>
<dbReference type="InterPro" id="IPR056511">
    <property type="entry name" value="IDM1_C"/>
</dbReference>
<organism evidence="7 8">
    <name type="scientific">Tagetes erecta</name>
    <name type="common">African marigold</name>
    <dbReference type="NCBI Taxonomy" id="13708"/>
    <lineage>
        <taxon>Eukaryota</taxon>
        <taxon>Viridiplantae</taxon>
        <taxon>Streptophyta</taxon>
        <taxon>Embryophyta</taxon>
        <taxon>Tracheophyta</taxon>
        <taxon>Spermatophyta</taxon>
        <taxon>Magnoliopsida</taxon>
        <taxon>eudicotyledons</taxon>
        <taxon>Gunneridae</taxon>
        <taxon>Pentapetalae</taxon>
        <taxon>asterids</taxon>
        <taxon>campanulids</taxon>
        <taxon>Asterales</taxon>
        <taxon>Asteraceae</taxon>
        <taxon>Asteroideae</taxon>
        <taxon>Heliantheae alliance</taxon>
        <taxon>Tageteae</taxon>
        <taxon>Tagetes</taxon>
    </lineage>
</organism>
<evidence type="ECO:0000256" key="3">
    <source>
        <dbReference type="ARBA" id="ARBA00022833"/>
    </source>
</evidence>
<keyword evidence="2 4" id="KW-0863">Zinc-finger</keyword>
<dbReference type="Pfam" id="PF23209">
    <property type="entry name" value="IDM1_C"/>
    <property type="match status" value="1"/>
</dbReference>
<dbReference type="EMBL" id="JAUHHV010000004">
    <property type="protein sequence ID" value="KAK1428297.1"/>
    <property type="molecule type" value="Genomic_DNA"/>
</dbReference>
<feature type="domain" description="PHD-type" evidence="6">
    <location>
        <begin position="106"/>
        <end position="151"/>
    </location>
</feature>
<dbReference type="InterPro" id="IPR001965">
    <property type="entry name" value="Znf_PHD"/>
</dbReference>
<dbReference type="InterPro" id="IPR059153">
    <property type="entry name" value="NSD_PHD-1st"/>
</dbReference>
<gene>
    <name evidence="7" type="ORF">QVD17_17128</name>
</gene>
<dbReference type="InterPro" id="IPR016181">
    <property type="entry name" value="Acyl_CoA_acyltransferase"/>
</dbReference>
<dbReference type="PANTHER" id="PTHR46309:SF1">
    <property type="entry name" value="PHD FINGER PROTEIN 12"/>
    <property type="match status" value="1"/>
</dbReference>
<evidence type="ECO:0000313" key="8">
    <source>
        <dbReference type="Proteomes" id="UP001229421"/>
    </source>
</evidence>